<sequence>MGIEGPVINYGGAIIMDTRTDRPIYTTQIPGEMVQDILSLAANRKMHVHLYQGDAVVYEKPSQYSEAYVSRLGLPHWADPAIRDKQWQDVPKILIITEDEKAKELIPVLQKKYAGKLKISGSSAGYIEFNHVSAHKGSAAAILAEQLGISPAQTVAVGDNSLDMEMIQWAGLGCAVGNAQPDILAAADLVLPTCGDMAVAHLIDTVLLKG</sequence>
<dbReference type="EC" id="3.1.3.-" evidence="1"/>
<keyword evidence="1" id="KW-0378">Hydrolase</keyword>
<dbReference type="PANTHER" id="PTHR10000">
    <property type="entry name" value="PHOSPHOSERINE PHOSPHATASE"/>
    <property type="match status" value="1"/>
</dbReference>
<evidence type="ECO:0000313" key="1">
    <source>
        <dbReference type="EMBL" id="MPN00578.1"/>
    </source>
</evidence>
<reference evidence="1" key="1">
    <citation type="submission" date="2019-08" db="EMBL/GenBank/DDBJ databases">
        <authorList>
            <person name="Kucharzyk K."/>
            <person name="Murdoch R.W."/>
            <person name="Higgins S."/>
            <person name="Loffler F."/>
        </authorList>
    </citation>
    <scope>NUCLEOTIDE SEQUENCE</scope>
</reference>
<dbReference type="GO" id="GO:0000287">
    <property type="term" value="F:magnesium ion binding"/>
    <property type="evidence" value="ECO:0007669"/>
    <property type="project" value="TreeGrafter"/>
</dbReference>
<dbReference type="EMBL" id="VSSQ01046614">
    <property type="protein sequence ID" value="MPN00578.1"/>
    <property type="molecule type" value="Genomic_DNA"/>
</dbReference>
<organism evidence="1">
    <name type="scientific">bioreactor metagenome</name>
    <dbReference type="NCBI Taxonomy" id="1076179"/>
    <lineage>
        <taxon>unclassified sequences</taxon>
        <taxon>metagenomes</taxon>
        <taxon>ecological metagenomes</taxon>
    </lineage>
</organism>
<dbReference type="GO" id="GO:0005829">
    <property type="term" value="C:cytosol"/>
    <property type="evidence" value="ECO:0007669"/>
    <property type="project" value="TreeGrafter"/>
</dbReference>
<accession>A0A645EEZ1</accession>
<protein>
    <submittedName>
        <fullName evidence="1">Putative phosphatase</fullName>
        <ecNumber evidence="1">3.1.3.-</ecNumber>
    </submittedName>
</protein>
<name>A0A645EEZ1_9ZZZZ</name>
<dbReference type="Pfam" id="PF08282">
    <property type="entry name" value="Hydrolase_3"/>
    <property type="match status" value="1"/>
</dbReference>
<dbReference type="PANTHER" id="PTHR10000:SF8">
    <property type="entry name" value="HAD SUPERFAMILY HYDROLASE-LIKE, TYPE 3"/>
    <property type="match status" value="1"/>
</dbReference>
<comment type="caution">
    <text evidence="1">The sequence shown here is derived from an EMBL/GenBank/DDBJ whole genome shotgun (WGS) entry which is preliminary data.</text>
</comment>
<dbReference type="GO" id="GO:0016791">
    <property type="term" value="F:phosphatase activity"/>
    <property type="evidence" value="ECO:0007669"/>
    <property type="project" value="TreeGrafter"/>
</dbReference>
<dbReference type="AlphaFoldDB" id="A0A645EEZ1"/>
<proteinExistence type="predicted"/>
<dbReference type="Gene3D" id="3.40.50.1000">
    <property type="entry name" value="HAD superfamily/HAD-like"/>
    <property type="match status" value="1"/>
</dbReference>
<dbReference type="Gene3D" id="3.30.1240.10">
    <property type="match status" value="1"/>
</dbReference>
<gene>
    <name evidence="1" type="ORF">SDC9_147774</name>
</gene>
<dbReference type="InterPro" id="IPR036412">
    <property type="entry name" value="HAD-like_sf"/>
</dbReference>
<dbReference type="InterPro" id="IPR023214">
    <property type="entry name" value="HAD_sf"/>
</dbReference>
<dbReference type="SUPFAM" id="SSF56784">
    <property type="entry name" value="HAD-like"/>
    <property type="match status" value="1"/>
</dbReference>